<dbReference type="InterPro" id="IPR036188">
    <property type="entry name" value="FAD/NAD-bd_sf"/>
</dbReference>
<dbReference type="InterPro" id="IPR006076">
    <property type="entry name" value="FAD-dep_OxRdtase"/>
</dbReference>
<proteinExistence type="predicted"/>
<gene>
    <name evidence="2" type="ordered locus">Acid345_4116</name>
</gene>
<dbReference type="PANTHER" id="PTHR43422">
    <property type="entry name" value="THIAMINE THIAZOLE SYNTHASE"/>
    <property type="match status" value="1"/>
</dbReference>
<reference evidence="2 3" key="1">
    <citation type="journal article" date="2009" name="Appl. Environ. Microbiol.">
        <title>Three genomes from the phylum Acidobacteria provide insight into the lifestyles of these microorganisms in soils.</title>
        <authorList>
            <person name="Ward N.L."/>
            <person name="Challacombe J.F."/>
            <person name="Janssen P.H."/>
            <person name="Henrissat B."/>
            <person name="Coutinho P.M."/>
            <person name="Wu M."/>
            <person name="Xie G."/>
            <person name="Haft D.H."/>
            <person name="Sait M."/>
            <person name="Badger J."/>
            <person name="Barabote R.D."/>
            <person name="Bradley B."/>
            <person name="Brettin T.S."/>
            <person name="Brinkac L.M."/>
            <person name="Bruce D."/>
            <person name="Creasy T."/>
            <person name="Daugherty S.C."/>
            <person name="Davidsen T.M."/>
            <person name="DeBoy R.T."/>
            <person name="Detter J.C."/>
            <person name="Dodson R.J."/>
            <person name="Durkin A.S."/>
            <person name="Ganapathy A."/>
            <person name="Gwinn-Giglio M."/>
            <person name="Han C.S."/>
            <person name="Khouri H."/>
            <person name="Kiss H."/>
            <person name="Kothari S.P."/>
            <person name="Madupu R."/>
            <person name="Nelson K.E."/>
            <person name="Nelson W.C."/>
            <person name="Paulsen I."/>
            <person name="Penn K."/>
            <person name="Ren Q."/>
            <person name="Rosovitz M.J."/>
            <person name="Selengut J.D."/>
            <person name="Shrivastava S."/>
            <person name="Sullivan S.A."/>
            <person name="Tapia R."/>
            <person name="Thompson L.S."/>
            <person name="Watkins K.L."/>
            <person name="Yang Q."/>
            <person name="Yu C."/>
            <person name="Zafar N."/>
            <person name="Zhou L."/>
            <person name="Kuske C.R."/>
        </authorList>
    </citation>
    <scope>NUCLEOTIDE SEQUENCE [LARGE SCALE GENOMIC DNA]</scope>
    <source>
        <strain evidence="2 3">Ellin345</strain>
    </source>
</reference>
<feature type="domain" description="FAD dependent oxidoreductase" evidence="1">
    <location>
        <begin position="3"/>
        <end position="51"/>
    </location>
</feature>
<dbReference type="HOGENOM" id="CLU_028028_1_0_0"/>
<dbReference type="STRING" id="204669.Acid345_4116"/>
<sequence length="476" mass="52898">MHILIAGAGFAGLASALTLARAGHRVTLVERDSFETGHHEHAANWTRRGIAHFLQPHAFLPRGRRELIHLFPDVYQVLLRAGASDFSAADKIQGRRIPEDDELVYLSVRRPVIEWALRNAVLSNPNVSVFCNTRIADVLIERGGVPKVFGIATDTGETITADLVVDALGRNTPFPAKLASVGCNLRTESTNSEIIYYSRYFRMFTGKQFPRGPWLVTPRGDLGYAAFSTFTGDNGTFALLLAIGSWDRELRVLQNEGAWNAVAAAIPTLAPLVDPHFATPITGVLPMGELQNTLRHYVEFGDACVRGFVPVGDTVCHTDPTFALGLSFALIHARALRDAIQGAATPDQILPAYWKAIYPETRERYDYVVAADEARAAKWQGAELDQFHADGCFPLFTMAATAMAAQRDDEIFRKTLRRMGFLDRLSVFDHDTRLHRRIEQIVEDLMKTHRISKTISRARLLKLANKAAERQSAVLR</sequence>
<dbReference type="EnsemblBacteria" id="ABF43116">
    <property type="protein sequence ID" value="ABF43116"/>
    <property type="gene ID" value="Acid345_4116"/>
</dbReference>
<dbReference type="SUPFAM" id="SSF51905">
    <property type="entry name" value="FAD/NAD(P)-binding domain"/>
    <property type="match status" value="1"/>
</dbReference>
<dbReference type="Gene3D" id="3.50.50.60">
    <property type="entry name" value="FAD/NAD(P)-binding domain"/>
    <property type="match status" value="1"/>
</dbReference>
<dbReference type="Pfam" id="PF01266">
    <property type="entry name" value="DAO"/>
    <property type="match status" value="1"/>
</dbReference>
<dbReference type="OrthoDB" id="9790035at2"/>
<dbReference type="RefSeq" id="WP_011524915.1">
    <property type="nucleotide sequence ID" value="NC_008009.1"/>
</dbReference>
<dbReference type="eggNOG" id="COG0654">
    <property type="taxonomic scope" value="Bacteria"/>
</dbReference>
<name>Q1IJ34_KORVE</name>
<accession>Q1IJ34</accession>
<keyword evidence="3" id="KW-1185">Reference proteome</keyword>
<evidence type="ECO:0000313" key="3">
    <source>
        <dbReference type="Proteomes" id="UP000002432"/>
    </source>
</evidence>
<evidence type="ECO:0000313" key="2">
    <source>
        <dbReference type="EMBL" id="ABF43116.1"/>
    </source>
</evidence>
<evidence type="ECO:0000259" key="1">
    <source>
        <dbReference type="Pfam" id="PF01266"/>
    </source>
</evidence>
<dbReference type="PANTHER" id="PTHR43422:SF3">
    <property type="entry name" value="THIAMINE THIAZOLE SYNTHASE"/>
    <property type="match status" value="1"/>
</dbReference>
<protein>
    <submittedName>
        <fullName evidence="2">FAD dependent oxidoreductase</fullName>
    </submittedName>
</protein>
<dbReference type="KEGG" id="aba:Acid345_4116"/>
<dbReference type="AlphaFoldDB" id="Q1IJ34"/>
<dbReference type="Proteomes" id="UP000002432">
    <property type="component" value="Chromosome"/>
</dbReference>
<dbReference type="EMBL" id="CP000360">
    <property type="protein sequence ID" value="ABF43116.1"/>
    <property type="molecule type" value="Genomic_DNA"/>
</dbReference>
<organism evidence="2 3">
    <name type="scientific">Koribacter versatilis (strain Ellin345)</name>
    <dbReference type="NCBI Taxonomy" id="204669"/>
    <lineage>
        <taxon>Bacteria</taxon>
        <taxon>Pseudomonadati</taxon>
        <taxon>Acidobacteriota</taxon>
        <taxon>Terriglobia</taxon>
        <taxon>Terriglobales</taxon>
        <taxon>Candidatus Korobacteraceae</taxon>
        <taxon>Candidatus Korobacter</taxon>
    </lineage>
</organism>